<feature type="active site" description="Proton donor/acceptor" evidence="8">
    <location>
        <position position="145"/>
    </location>
</feature>
<evidence type="ECO:0000256" key="6">
    <source>
        <dbReference type="ARBA" id="ARBA00023235"/>
    </source>
</evidence>
<dbReference type="FunFam" id="3.20.20.150:FF:000007">
    <property type="entry name" value="Hydroxypyruvate isomerase"/>
    <property type="match status" value="1"/>
</dbReference>
<dbReference type="GO" id="GO:0046487">
    <property type="term" value="P:glyoxylate metabolic process"/>
    <property type="evidence" value="ECO:0007669"/>
    <property type="project" value="TreeGrafter"/>
</dbReference>
<dbReference type="InterPro" id="IPR036237">
    <property type="entry name" value="Xyl_isomerase-like_sf"/>
</dbReference>
<dbReference type="EC" id="5.3.1.22" evidence="4 7"/>
<dbReference type="PIRSF" id="PIRSF006241">
    <property type="entry name" value="HyI"/>
    <property type="match status" value="1"/>
</dbReference>
<evidence type="ECO:0000313" key="10">
    <source>
        <dbReference type="EMBL" id="CAD7247832.1"/>
    </source>
</evidence>
<dbReference type="SUPFAM" id="SSF51658">
    <property type="entry name" value="Xylose isomerase-like"/>
    <property type="match status" value="1"/>
</dbReference>
<sequence length="265" mass="29552">MRLKFAANLSFLFQEQGSLLERYAAAKAAGFRAVECAFPYEHSVDEVVKAKDEAGVEQVLINSVPGNLSKDELGTAALPGREDSFLSGIETSIKYAKALNCSRIHIMAGKAPRTFYDAAMNDCYLENLKAATNRFSEENITGLIEPINQASVSYYFLHEFETALGVIKKVDSPNLKLQVDVFHLQKICGNITSHLTEWMPLIGHIQVAQVPDRHEPNSSGEINFRYLFNLLEKLEYDGWIGCEYKPSTSDSAASLSWVEEYGLQL</sequence>
<dbReference type="InterPro" id="IPR013022">
    <property type="entry name" value="Xyl_isomerase-like_TIM-brl"/>
</dbReference>
<evidence type="ECO:0000313" key="11">
    <source>
        <dbReference type="Proteomes" id="UP000677054"/>
    </source>
</evidence>
<gene>
    <name evidence="10" type="ORF">DSTB1V02_LOCUS7657</name>
</gene>
<keyword evidence="11" id="KW-1185">Reference proteome</keyword>
<evidence type="ECO:0000256" key="4">
    <source>
        <dbReference type="ARBA" id="ARBA00012570"/>
    </source>
</evidence>
<proteinExistence type="inferred from homology"/>
<evidence type="ECO:0000256" key="7">
    <source>
        <dbReference type="PIRNR" id="PIRNR006241"/>
    </source>
</evidence>
<accession>A0A7R8XCL3</accession>
<dbReference type="EMBL" id="LR901119">
    <property type="protein sequence ID" value="CAD7247832.1"/>
    <property type="molecule type" value="Genomic_DNA"/>
</dbReference>
<evidence type="ECO:0000259" key="9">
    <source>
        <dbReference type="Pfam" id="PF01261"/>
    </source>
</evidence>
<evidence type="ECO:0000256" key="1">
    <source>
        <dbReference type="ARBA" id="ARBA00000476"/>
    </source>
</evidence>
<evidence type="ECO:0000256" key="5">
    <source>
        <dbReference type="ARBA" id="ARBA00017985"/>
    </source>
</evidence>
<protein>
    <recommendedName>
        <fullName evidence="5 7">Putative hydroxypyruvate isomerase</fullName>
        <ecNumber evidence="4 7">5.3.1.22</ecNumber>
    </recommendedName>
</protein>
<dbReference type="Pfam" id="PF01261">
    <property type="entry name" value="AP_endonuc_2"/>
    <property type="match status" value="1"/>
</dbReference>
<reference evidence="10" key="1">
    <citation type="submission" date="2020-11" db="EMBL/GenBank/DDBJ databases">
        <authorList>
            <person name="Tran Van P."/>
        </authorList>
    </citation>
    <scope>NUCLEOTIDE SEQUENCE</scope>
</reference>
<comment type="catalytic activity">
    <reaction evidence="1 7">
        <text>3-hydroxypyruvate = 2-hydroxy-3-oxopropanoate</text>
        <dbReference type="Rhea" id="RHEA:11952"/>
        <dbReference type="ChEBI" id="CHEBI:17180"/>
        <dbReference type="ChEBI" id="CHEBI:57978"/>
        <dbReference type="EC" id="5.3.1.22"/>
    </reaction>
</comment>
<evidence type="ECO:0000256" key="8">
    <source>
        <dbReference type="PIRSR" id="PIRSR006241-50"/>
    </source>
</evidence>
<dbReference type="EMBL" id="CAJPEV010001602">
    <property type="protein sequence ID" value="CAG0893463.1"/>
    <property type="molecule type" value="Genomic_DNA"/>
</dbReference>
<dbReference type="PANTHER" id="PTHR43489:SF6">
    <property type="entry name" value="HYDROXYPYRUVATE ISOMERASE-RELATED"/>
    <property type="match status" value="1"/>
</dbReference>
<dbReference type="AlphaFoldDB" id="A0A7R8XCL3"/>
<dbReference type="Gene3D" id="3.20.20.150">
    <property type="entry name" value="Divalent-metal-dependent TIM barrel enzymes"/>
    <property type="match status" value="1"/>
</dbReference>
<organism evidence="10">
    <name type="scientific">Darwinula stevensoni</name>
    <dbReference type="NCBI Taxonomy" id="69355"/>
    <lineage>
        <taxon>Eukaryota</taxon>
        <taxon>Metazoa</taxon>
        <taxon>Ecdysozoa</taxon>
        <taxon>Arthropoda</taxon>
        <taxon>Crustacea</taxon>
        <taxon>Oligostraca</taxon>
        <taxon>Ostracoda</taxon>
        <taxon>Podocopa</taxon>
        <taxon>Podocopida</taxon>
        <taxon>Darwinulocopina</taxon>
        <taxon>Darwinuloidea</taxon>
        <taxon>Darwinulidae</taxon>
        <taxon>Darwinula</taxon>
    </lineage>
</organism>
<name>A0A7R8XCL3_9CRUS</name>
<keyword evidence="6 7" id="KW-0413">Isomerase</keyword>
<evidence type="ECO:0000256" key="3">
    <source>
        <dbReference type="ARBA" id="ARBA00005962"/>
    </source>
</evidence>
<dbReference type="GO" id="GO:0008903">
    <property type="term" value="F:hydroxypyruvate isomerase activity"/>
    <property type="evidence" value="ECO:0007669"/>
    <property type="project" value="UniProtKB-EC"/>
</dbReference>
<evidence type="ECO:0000256" key="2">
    <source>
        <dbReference type="ARBA" id="ARBA00002968"/>
    </source>
</evidence>
<dbReference type="Proteomes" id="UP000677054">
    <property type="component" value="Unassembled WGS sequence"/>
</dbReference>
<comment type="function">
    <text evidence="2 7">Catalyzes the reversible isomerization between hydroxypyruvate and 2-hydroxy-3-oxopropanoate (also termed tartronate semialdehyde).</text>
</comment>
<feature type="domain" description="Xylose isomerase-like TIM barrel" evidence="9">
    <location>
        <begin position="24"/>
        <end position="260"/>
    </location>
</feature>
<comment type="similarity">
    <text evidence="3 7">Belongs to the hyi family.</text>
</comment>
<feature type="active site" description="Proton donor/acceptor" evidence="8">
    <location>
        <position position="243"/>
    </location>
</feature>
<dbReference type="OrthoDB" id="4214675at2759"/>
<dbReference type="PANTHER" id="PTHR43489">
    <property type="entry name" value="ISOMERASE"/>
    <property type="match status" value="1"/>
</dbReference>
<dbReference type="InterPro" id="IPR050417">
    <property type="entry name" value="Sugar_Epim/Isomerase"/>
</dbReference>
<dbReference type="InterPro" id="IPR026040">
    <property type="entry name" value="HyI-like"/>
</dbReference>